<reference evidence="1 2" key="1">
    <citation type="submission" date="2019-11" db="EMBL/GenBank/DDBJ databases">
        <title>Comparative genomics of hydrocarbon-degrading Desulfosarcina strains.</title>
        <authorList>
            <person name="Watanabe M."/>
            <person name="Kojima H."/>
            <person name="Fukui M."/>
        </authorList>
    </citation>
    <scope>NUCLEOTIDE SEQUENCE [LARGE SCALE GENOMIC DNA]</scope>
    <source>
        <strain evidence="1 2">PP31</strain>
    </source>
</reference>
<keyword evidence="2" id="KW-1185">Reference proteome</keyword>
<dbReference type="Proteomes" id="UP000427769">
    <property type="component" value="Chromosome"/>
</dbReference>
<dbReference type="RefSeq" id="WP_155301891.1">
    <property type="nucleotide sequence ID" value="NZ_AP021875.1"/>
</dbReference>
<gene>
    <name evidence="1" type="ORF">DSCW_01270</name>
</gene>
<evidence type="ECO:0000313" key="2">
    <source>
        <dbReference type="Proteomes" id="UP000427769"/>
    </source>
</evidence>
<dbReference type="EMBL" id="AP021875">
    <property type="protein sequence ID" value="BBO72710.1"/>
    <property type="molecule type" value="Genomic_DNA"/>
</dbReference>
<organism evidence="1 2">
    <name type="scientific">Desulfosarcina widdelii</name>
    <dbReference type="NCBI Taxonomy" id="947919"/>
    <lineage>
        <taxon>Bacteria</taxon>
        <taxon>Pseudomonadati</taxon>
        <taxon>Thermodesulfobacteriota</taxon>
        <taxon>Desulfobacteria</taxon>
        <taxon>Desulfobacterales</taxon>
        <taxon>Desulfosarcinaceae</taxon>
        <taxon>Desulfosarcina</taxon>
    </lineage>
</organism>
<proteinExistence type="predicted"/>
<dbReference type="KEGG" id="dwd:DSCW_01270"/>
<name>A0A5K7YWK1_9BACT</name>
<protein>
    <submittedName>
        <fullName evidence="1">Uncharacterized protein</fullName>
    </submittedName>
</protein>
<evidence type="ECO:0000313" key="1">
    <source>
        <dbReference type="EMBL" id="BBO72710.1"/>
    </source>
</evidence>
<dbReference type="AlphaFoldDB" id="A0A5K7YWK1"/>
<accession>A0A5K7YWK1</accession>
<sequence>MDLFTKNERTVHPVVESQNQLVFPEYDSIDELAKQINLAEDAGHTVQPQACIEIAVLLQETRNLMQSIYRSAAYCRTCMADEDIENSCECKEPLIGINPDIVACRLTEAAVVHGFNSREYQLLKGQPSIVWMVQRSCEVKEFPMLSNILPLSQLQFESTLLKRSCWQAFIKDDSTRVEAVDMLKFYIYPMLEGNDRSLIDLVKEYLRRYIGPWNGLQKIPAEIEKAMDSHRLFQLIMRRVHFALIFLAGDIQHKDLFTKIHSTQPWIAGGPEQCAMWLQRVAGRALSMEGSNV</sequence>